<dbReference type="Gene3D" id="3.40.640.10">
    <property type="entry name" value="Type I PLP-dependent aspartate aminotransferase-like (Major domain)"/>
    <property type="match status" value="1"/>
</dbReference>
<evidence type="ECO:0000256" key="1">
    <source>
        <dbReference type="ARBA" id="ARBA00003483"/>
    </source>
</evidence>
<name>A0ABW0R2S4_9BACL</name>
<evidence type="ECO:0000256" key="4">
    <source>
        <dbReference type="ARBA" id="ARBA00022576"/>
    </source>
</evidence>
<dbReference type="CDD" id="cd00611">
    <property type="entry name" value="PSAT_like"/>
    <property type="match status" value="1"/>
</dbReference>
<evidence type="ECO:0000313" key="14">
    <source>
        <dbReference type="EMBL" id="MFC5530132.1"/>
    </source>
</evidence>
<comment type="subcellular location">
    <subcellularLocation>
        <location evidence="11">Cytoplasm</location>
    </subcellularLocation>
</comment>
<protein>
    <recommendedName>
        <fullName evidence="11">Phosphoserine aminotransferase</fullName>
        <ecNumber evidence="11">2.6.1.52</ecNumber>
    </recommendedName>
    <alternativeName>
        <fullName evidence="11">Phosphohydroxythreonine aminotransferase</fullName>
        <shortName evidence="11">PSAT</shortName>
    </alternativeName>
</protein>
<comment type="caution">
    <text evidence="11">Lacks conserved residue(s) required for the propagation of feature annotation.</text>
</comment>
<dbReference type="InterPro" id="IPR000192">
    <property type="entry name" value="Aminotrans_V_dom"/>
</dbReference>
<dbReference type="InterPro" id="IPR022278">
    <property type="entry name" value="Pser_aminoTfrase"/>
</dbReference>
<feature type="binding site" evidence="11">
    <location>
        <begin position="239"/>
        <end position="240"/>
    </location>
    <ligand>
        <name>pyridoxal 5'-phosphate</name>
        <dbReference type="ChEBI" id="CHEBI:597326"/>
    </ligand>
</feature>
<feature type="modified residue" description="N6-(pyridoxal phosphate)lysine" evidence="11">
    <location>
        <position position="197"/>
    </location>
</feature>
<evidence type="ECO:0000256" key="8">
    <source>
        <dbReference type="ARBA" id="ARBA00023299"/>
    </source>
</evidence>
<evidence type="ECO:0000256" key="10">
    <source>
        <dbReference type="ARBA" id="ARBA00049007"/>
    </source>
</evidence>
<sequence length="363" mass="39443">MANRAYNFNAGPAALPLEVLKQAQEQFVEYGNSGMSLMEMSHRGPIYEKVHYEADSLLRELLGIPSGYKVLFIQGGASTQFAMIPMNLLTPGATAAYVSTGSWATKAIQEAQMFGQVSIAASSEADKFMRIPSIGELNYPSDAAYLHLTSNETIEGTQWAEYPDTGSVPLVGDMSSDILCRPVDVSKFGLIYAGAQKNLGPSGVTIVIIREDLIRKPELTGVPTMLRYDTHAKADSLYNTPPTFAIYMVNEVLKWVKSQGGAEAMAALNADKAGLLYNLIDGSGGFYRGCAMPGSRSIMNVTFRLGSEELEKQFAKESEQQGFVGLKGHRSVGGLRASIYNAVPLESVRALTEFMQDFQQRNG</sequence>
<comment type="cofactor">
    <cofactor evidence="11">
        <name>pyridoxal 5'-phosphate</name>
        <dbReference type="ChEBI" id="CHEBI:597326"/>
    </cofactor>
    <text evidence="11">Binds 1 pyridoxal phosphate per subunit.</text>
</comment>
<comment type="pathway">
    <text evidence="2 11 12">Amino-acid biosynthesis; L-serine biosynthesis; L-serine from 3-phospho-D-glycerate: step 2/3.</text>
</comment>
<gene>
    <name evidence="11 14" type="primary">serC</name>
    <name evidence="14" type="ORF">ACFPQ4_11910</name>
</gene>
<evidence type="ECO:0000256" key="6">
    <source>
        <dbReference type="ARBA" id="ARBA00022679"/>
    </source>
</evidence>
<feature type="binding site" evidence="11">
    <location>
        <position position="153"/>
    </location>
    <ligand>
        <name>pyridoxal 5'-phosphate</name>
        <dbReference type="ChEBI" id="CHEBI:597326"/>
    </ligand>
</feature>
<dbReference type="InterPro" id="IPR015422">
    <property type="entry name" value="PyrdxlP-dep_Trfase_small"/>
</dbReference>
<keyword evidence="4 11" id="KW-0032">Aminotransferase</keyword>
<keyword evidence="15" id="KW-1185">Reference proteome</keyword>
<evidence type="ECO:0000256" key="11">
    <source>
        <dbReference type="HAMAP-Rule" id="MF_00160"/>
    </source>
</evidence>
<dbReference type="NCBIfam" id="TIGR01364">
    <property type="entry name" value="serC_1"/>
    <property type="match status" value="1"/>
</dbReference>
<keyword evidence="6 11" id="KW-0808">Transferase</keyword>
<evidence type="ECO:0000256" key="5">
    <source>
        <dbReference type="ARBA" id="ARBA00022605"/>
    </source>
</evidence>
<dbReference type="Proteomes" id="UP001596108">
    <property type="component" value="Unassembled WGS sequence"/>
</dbReference>
<dbReference type="PANTHER" id="PTHR43247:SF1">
    <property type="entry name" value="PHOSPHOSERINE AMINOTRANSFERASE"/>
    <property type="match status" value="1"/>
</dbReference>
<dbReference type="NCBIfam" id="NF003764">
    <property type="entry name" value="PRK05355.1"/>
    <property type="match status" value="1"/>
</dbReference>
<dbReference type="HAMAP" id="MF_00160">
    <property type="entry name" value="SerC_aminotrans_5"/>
    <property type="match status" value="1"/>
</dbReference>
<feature type="binding site" evidence="11">
    <location>
        <position position="43"/>
    </location>
    <ligand>
        <name>L-glutamate</name>
        <dbReference type="ChEBI" id="CHEBI:29985"/>
    </ligand>
</feature>
<dbReference type="PIRSF" id="PIRSF000525">
    <property type="entry name" value="SerC"/>
    <property type="match status" value="1"/>
</dbReference>
<evidence type="ECO:0000256" key="3">
    <source>
        <dbReference type="ARBA" id="ARBA00006904"/>
    </source>
</evidence>
<evidence type="ECO:0000256" key="2">
    <source>
        <dbReference type="ARBA" id="ARBA00005099"/>
    </source>
</evidence>
<accession>A0ABW0R2S4</accession>
<comment type="similarity">
    <text evidence="3 11">Belongs to the class-V pyridoxal-phosphate-dependent aminotransferase family. SerC subfamily.</text>
</comment>
<evidence type="ECO:0000256" key="12">
    <source>
        <dbReference type="RuleBase" id="RU004505"/>
    </source>
</evidence>
<dbReference type="Pfam" id="PF00266">
    <property type="entry name" value="Aminotran_5"/>
    <property type="match status" value="1"/>
</dbReference>
<dbReference type="Gene3D" id="3.90.1150.10">
    <property type="entry name" value="Aspartate Aminotransferase, domain 1"/>
    <property type="match status" value="1"/>
</dbReference>
<proteinExistence type="inferred from homology"/>
<feature type="binding site" evidence="11">
    <location>
        <position position="103"/>
    </location>
    <ligand>
        <name>pyridoxal 5'-phosphate</name>
        <dbReference type="ChEBI" id="CHEBI:597326"/>
    </ligand>
</feature>
<dbReference type="SUPFAM" id="SSF53383">
    <property type="entry name" value="PLP-dependent transferases"/>
    <property type="match status" value="1"/>
</dbReference>
<keyword evidence="5 11" id="KW-0028">Amino-acid biosynthesis</keyword>
<evidence type="ECO:0000313" key="15">
    <source>
        <dbReference type="Proteomes" id="UP001596108"/>
    </source>
</evidence>
<comment type="caution">
    <text evidence="14">The sequence shown here is derived from an EMBL/GenBank/DDBJ whole genome shotgun (WGS) entry which is preliminary data.</text>
</comment>
<organism evidence="14 15">
    <name type="scientific">Cohnella yongneupensis</name>
    <dbReference type="NCBI Taxonomy" id="425006"/>
    <lineage>
        <taxon>Bacteria</taxon>
        <taxon>Bacillati</taxon>
        <taxon>Bacillota</taxon>
        <taxon>Bacilli</taxon>
        <taxon>Bacillales</taxon>
        <taxon>Paenibacillaceae</taxon>
        <taxon>Cohnella</taxon>
    </lineage>
</organism>
<keyword evidence="8 11" id="KW-0718">Serine biosynthesis</keyword>
<feature type="domain" description="Aminotransferase class V" evidence="13">
    <location>
        <begin position="6"/>
        <end position="351"/>
    </location>
</feature>
<keyword evidence="7 11" id="KW-0663">Pyridoxal phosphate</keyword>
<dbReference type="EMBL" id="JBHSNC010000036">
    <property type="protein sequence ID" value="MFC5530132.1"/>
    <property type="molecule type" value="Genomic_DNA"/>
</dbReference>
<dbReference type="GO" id="GO:0004648">
    <property type="term" value="F:O-phospho-L-serine:2-oxoglutarate aminotransferase activity"/>
    <property type="evidence" value="ECO:0007669"/>
    <property type="project" value="UniProtKB-EC"/>
</dbReference>
<feature type="binding site" evidence="11">
    <location>
        <position position="173"/>
    </location>
    <ligand>
        <name>pyridoxal 5'-phosphate</name>
        <dbReference type="ChEBI" id="CHEBI:597326"/>
    </ligand>
</feature>
<feature type="binding site" evidence="11">
    <location>
        <begin position="77"/>
        <end position="78"/>
    </location>
    <ligand>
        <name>pyridoxal 5'-phosphate</name>
        <dbReference type="ChEBI" id="CHEBI:597326"/>
    </ligand>
</feature>
<keyword evidence="11" id="KW-0963">Cytoplasm</keyword>
<dbReference type="InterPro" id="IPR020578">
    <property type="entry name" value="Aminotrans_V_PyrdxlP_BS"/>
</dbReference>
<dbReference type="EC" id="2.6.1.52" evidence="11"/>
<reference evidence="15" key="1">
    <citation type="journal article" date="2019" name="Int. J. Syst. Evol. Microbiol.">
        <title>The Global Catalogue of Microorganisms (GCM) 10K type strain sequencing project: providing services to taxonomists for standard genome sequencing and annotation.</title>
        <authorList>
            <consortium name="The Broad Institute Genomics Platform"/>
            <consortium name="The Broad Institute Genome Sequencing Center for Infectious Disease"/>
            <person name="Wu L."/>
            <person name="Ma J."/>
        </authorList>
    </citation>
    <scope>NUCLEOTIDE SEQUENCE [LARGE SCALE GENOMIC DNA]</scope>
    <source>
        <strain evidence="15">CGMCC 1.18578</strain>
    </source>
</reference>
<comment type="catalytic activity">
    <reaction evidence="10 11 12">
        <text>O-phospho-L-serine + 2-oxoglutarate = 3-phosphooxypyruvate + L-glutamate</text>
        <dbReference type="Rhea" id="RHEA:14329"/>
        <dbReference type="ChEBI" id="CHEBI:16810"/>
        <dbReference type="ChEBI" id="CHEBI:18110"/>
        <dbReference type="ChEBI" id="CHEBI:29985"/>
        <dbReference type="ChEBI" id="CHEBI:57524"/>
        <dbReference type="EC" id="2.6.1.52"/>
    </reaction>
</comment>
<dbReference type="RefSeq" id="WP_378112068.1">
    <property type="nucleotide sequence ID" value="NZ_JBHSNC010000036.1"/>
</dbReference>
<evidence type="ECO:0000256" key="9">
    <source>
        <dbReference type="ARBA" id="ARBA00047630"/>
    </source>
</evidence>
<feature type="binding site" evidence="11">
    <location>
        <position position="196"/>
    </location>
    <ligand>
        <name>pyridoxal 5'-phosphate</name>
        <dbReference type="ChEBI" id="CHEBI:597326"/>
    </ligand>
</feature>
<dbReference type="PROSITE" id="PS00595">
    <property type="entry name" value="AA_TRANSFER_CLASS_5"/>
    <property type="match status" value="1"/>
</dbReference>
<dbReference type="PANTHER" id="PTHR43247">
    <property type="entry name" value="PHOSPHOSERINE AMINOTRANSFERASE"/>
    <property type="match status" value="1"/>
</dbReference>
<comment type="function">
    <text evidence="1 11">Catalyzes the reversible conversion of 3-phosphohydroxypyruvate to phosphoserine and of 3-hydroxy-2-oxo-4-phosphonooxybutanoate to phosphohydroxythreonine.</text>
</comment>
<comment type="subunit">
    <text evidence="11">Homodimer.</text>
</comment>
<dbReference type="InterPro" id="IPR015424">
    <property type="entry name" value="PyrdxlP-dep_Trfase"/>
</dbReference>
<evidence type="ECO:0000259" key="13">
    <source>
        <dbReference type="Pfam" id="PF00266"/>
    </source>
</evidence>
<evidence type="ECO:0000256" key="7">
    <source>
        <dbReference type="ARBA" id="ARBA00022898"/>
    </source>
</evidence>
<comment type="catalytic activity">
    <reaction evidence="9 11">
        <text>4-(phosphooxy)-L-threonine + 2-oxoglutarate = (R)-3-hydroxy-2-oxo-4-phosphooxybutanoate + L-glutamate</text>
        <dbReference type="Rhea" id="RHEA:16573"/>
        <dbReference type="ChEBI" id="CHEBI:16810"/>
        <dbReference type="ChEBI" id="CHEBI:29985"/>
        <dbReference type="ChEBI" id="CHEBI:58452"/>
        <dbReference type="ChEBI" id="CHEBI:58538"/>
        <dbReference type="EC" id="2.6.1.52"/>
    </reaction>
</comment>
<dbReference type="InterPro" id="IPR015421">
    <property type="entry name" value="PyrdxlP-dep_Trfase_major"/>
</dbReference>